<evidence type="ECO:0000313" key="1">
    <source>
        <dbReference type="EMBL" id="KKN02247.1"/>
    </source>
</evidence>
<dbReference type="AlphaFoldDB" id="A0A0F9MS57"/>
<comment type="caution">
    <text evidence="1">The sequence shown here is derived from an EMBL/GenBank/DDBJ whole genome shotgun (WGS) entry which is preliminary data.</text>
</comment>
<organism evidence="1">
    <name type="scientific">marine sediment metagenome</name>
    <dbReference type="NCBI Taxonomy" id="412755"/>
    <lineage>
        <taxon>unclassified sequences</taxon>
        <taxon>metagenomes</taxon>
        <taxon>ecological metagenomes</taxon>
    </lineage>
</organism>
<proteinExistence type="predicted"/>
<protein>
    <submittedName>
        <fullName evidence="1">Uncharacterized protein</fullName>
    </submittedName>
</protein>
<dbReference type="EMBL" id="LAZR01005170">
    <property type="protein sequence ID" value="KKN02247.1"/>
    <property type="molecule type" value="Genomic_DNA"/>
</dbReference>
<name>A0A0F9MS57_9ZZZZ</name>
<gene>
    <name evidence="1" type="ORF">LCGC14_1119650</name>
</gene>
<sequence length="427" mass="49675">MSVDNAHHQFELICLELVKLNILENIIPATGPVAGVGDQGRDFLNFRTYLGENLEENSTFLGKNSSDDIVIFTCSIQENVLSKIKSDVNKIMEFGLPVDRIYFFSRENIKIGETNNLKKWALDTHEIHLEILDGNAITDFLARNKNHWIASRYLNIPETFFNPTDQSKEIQKYFNRINILIRRLKSGQFSVSDKILINTVGSLNQSGVKDEFGITISQTRRGADSRIEFLNGEYTLLIEIYIGEIRYGFKRGREVVDLENPYNSYDFYENLRSYVELNNGIRIELPLDLIAKVNNLEEIRENFEELISLFINLYRNRDHDQFVSRIVNSRKLQENLGISIRNPNRQDGNIADEDFYFCEKRYSLMPNSRYLRKRNDAGTYENIITQDSTNDEITQKLTDLFNDLITILKNKYPNARLSLDEMEINLN</sequence>
<accession>A0A0F9MS57</accession>
<reference evidence="1" key="1">
    <citation type="journal article" date="2015" name="Nature">
        <title>Complex archaea that bridge the gap between prokaryotes and eukaryotes.</title>
        <authorList>
            <person name="Spang A."/>
            <person name="Saw J.H."/>
            <person name="Jorgensen S.L."/>
            <person name="Zaremba-Niedzwiedzka K."/>
            <person name="Martijn J."/>
            <person name="Lind A.E."/>
            <person name="van Eijk R."/>
            <person name="Schleper C."/>
            <person name="Guy L."/>
            <person name="Ettema T.J."/>
        </authorList>
    </citation>
    <scope>NUCLEOTIDE SEQUENCE</scope>
</reference>